<feature type="transmembrane region" description="Helical" evidence="1">
    <location>
        <begin position="589"/>
        <end position="608"/>
    </location>
</feature>
<sequence length="620" mass="72324">MEALDDSILKHSKKSISGLRIQSFIICAIFSIVHFFELNLIWHKIYGNIDCNTPISFSSLDSRYFSIYSNFHYSEYPNYFSCHSSINPYLYIISYFLGYQVSLISAFWKSLDYSPKKCFTIACLISLILIEFLSLVSFYWISLMLKFFLGISNGFITQNGIILMMDWSHSKYVSFRGNCLIGSKVISLIFLVISIKLKISIKVSYFIMAILLVVLILFQLIFVKESKSYLKKIKNYDLLIHYLRSLARKVDYHGEAIVESNLNKINPCCMQSQQLISEASKDICPSTNDDDNDNLQKTESDIKIKNSVAKYFWISLTFLINFFVSFIIQNETLGQFDIKKEAKDFNKFQNEDNTCSNESSKRYILITVSSVFSFLFGALFIKKPSIILTILFILQIIITSLMTFQWFNDSKEGVRIFYMLIIVFSCAIDHFLQLILFRDIAKNFNYEDEYKNIVCDKSDKNEDDDKVKQKEVYTVYYNPSTLHPHFKWKFFQFSQIIICLARIFAVLGICMIFYNARMSNSTSNQITEFSVADINNANDNNILPRLSKDIFSSRQWVSIPKETSNTCNHFIYSILKKIETNGNFKNNEIFMNIYLSTMITYIIIAFFANRLRKSKDFQFS</sequence>
<feature type="transmembrane region" description="Helical" evidence="1">
    <location>
        <begin position="179"/>
        <end position="197"/>
    </location>
</feature>
<feature type="transmembrane region" description="Helical" evidence="1">
    <location>
        <begin position="311"/>
        <end position="328"/>
    </location>
</feature>
<keyword evidence="1" id="KW-0812">Transmembrane</keyword>
<dbReference type="SUPFAM" id="SSF103473">
    <property type="entry name" value="MFS general substrate transporter"/>
    <property type="match status" value="1"/>
</dbReference>
<dbReference type="AlphaFoldDB" id="A0A0K0FLE3"/>
<keyword evidence="1" id="KW-0472">Membrane</keyword>
<organism evidence="2 3">
    <name type="scientific">Strongyloides venezuelensis</name>
    <name type="common">Threadworm</name>
    <dbReference type="NCBI Taxonomy" id="75913"/>
    <lineage>
        <taxon>Eukaryota</taxon>
        <taxon>Metazoa</taxon>
        <taxon>Ecdysozoa</taxon>
        <taxon>Nematoda</taxon>
        <taxon>Chromadorea</taxon>
        <taxon>Rhabditida</taxon>
        <taxon>Tylenchina</taxon>
        <taxon>Panagrolaimomorpha</taxon>
        <taxon>Strongyloidoidea</taxon>
        <taxon>Strongyloididae</taxon>
        <taxon>Strongyloides</taxon>
    </lineage>
</organism>
<feature type="transmembrane region" description="Helical" evidence="1">
    <location>
        <begin position="386"/>
        <end position="404"/>
    </location>
</feature>
<feature type="transmembrane region" description="Helical" evidence="1">
    <location>
        <begin position="363"/>
        <end position="381"/>
    </location>
</feature>
<dbReference type="InterPro" id="IPR011701">
    <property type="entry name" value="MFS"/>
</dbReference>
<feature type="transmembrane region" description="Helical" evidence="1">
    <location>
        <begin position="496"/>
        <end position="514"/>
    </location>
</feature>
<dbReference type="InterPro" id="IPR036259">
    <property type="entry name" value="MFS_trans_sf"/>
</dbReference>
<reference evidence="3" key="2">
    <citation type="submission" date="2015-08" db="UniProtKB">
        <authorList>
            <consortium name="WormBaseParasite"/>
        </authorList>
    </citation>
    <scope>IDENTIFICATION</scope>
</reference>
<dbReference type="Proteomes" id="UP000035680">
    <property type="component" value="Unassembled WGS sequence"/>
</dbReference>
<reference evidence="2" key="1">
    <citation type="submission" date="2014-07" db="EMBL/GenBank/DDBJ databases">
        <authorList>
            <person name="Martin A.A"/>
            <person name="De Silva N."/>
        </authorList>
    </citation>
    <scope>NUCLEOTIDE SEQUENCE</scope>
</reference>
<dbReference type="GO" id="GO:0022857">
    <property type="term" value="F:transmembrane transporter activity"/>
    <property type="evidence" value="ECO:0007669"/>
    <property type="project" value="InterPro"/>
</dbReference>
<dbReference type="Gene3D" id="1.20.1250.20">
    <property type="entry name" value="MFS general substrate transporter like domains"/>
    <property type="match status" value="1"/>
</dbReference>
<evidence type="ECO:0000313" key="2">
    <source>
        <dbReference type="Proteomes" id="UP000035680"/>
    </source>
</evidence>
<feature type="transmembrane region" description="Helical" evidence="1">
    <location>
        <begin position="203"/>
        <end position="223"/>
    </location>
</feature>
<feature type="transmembrane region" description="Helical" evidence="1">
    <location>
        <begin position="119"/>
        <end position="141"/>
    </location>
</feature>
<dbReference type="STRING" id="75913.A0A0K0FLE3"/>
<keyword evidence="2" id="KW-1185">Reference proteome</keyword>
<evidence type="ECO:0000313" key="3">
    <source>
        <dbReference type="WBParaSite" id="SVE_0985800.1"/>
    </source>
</evidence>
<evidence type="ECO:0000256" key="1">
    <source>
        <dbReference type="SAM" id="Phobius"/>
    </source>
</evidence>
<name>A0A0K0FLE3_STRVS</name>
<feature type="transmembrane region" description="Helical" evidence="1">
    <location>
        <begin position="21"/>
        <end position="42"/>
    </location>
</feature>
<proteinExistence type="predicted"/>
<keyword evidence="1" id="KW-1133">Transmembrane helix</keyword>
<feature type="transmembrane region" description="Helical" evidence="1">
    <location>
        <begin position="416"/>
        <end position="437"/>
    </location>
</feature>
<feature type="transmembrane region" description="Helical" evidence="1">
    <location>
        <begin position="89"/>
        <end position="107"/>
    </location>
</feature>
<dbReference type="Pfam" id="PF07690">
    <property type="entry name" value="MFS_1"/>
    <property type="match status" value="1"/>
</dbReference>
<dbReference type="WBParaSite" id="SVE_0985800.1">
    <property type="protein sequence ID" value="SVE_0985800.1"/>
    <property type="gene ID" value="SVE_0985800"/>
</dbReference>
<accession>A0A0K0FLE3</accession>
<protein>
    <submittedName>
        <fullName evidence="3">Major facilitator superfamily domain-containing protein</fullName>
    </submittedName>
</protein>